<evidence type="ECO:0000256" key="1">
    <source>
        <dbReference type="ARBA" id="ARBA00022801"/>
    </source>
</evidence>
<dbReference type="PANTHER" id="PTHR34142:SF1">
    <property type="entry name" value="GLYCOSIDE HYDROLASE FAMILY 5 DOMAIN-CONTAINING PROTEIN"/>
    <property type="match status" value="1"/>
</dbReference>
<evidence type="ECO:0000256" key="4">
    <source>
        <dbReference type="SAM" id="SignalP"/>
    </source>
</evidence>
<dbReference type="GO" id="GO:0009251">
    <property type="term" value="P:glucan catabolic process"/>
    <property type="evidence" value="ECO:0007669"/>
    <property type="project" value="TreeGrafter"/>
</dbReference>
<keyword evidence="4" id="KW-0732">Signal</keyword>
<evidence type="ECO:0000313" key="6">
    <source>
        <dbReference type="EMBL" id="PQA55630.1"/>
    </source>
</evidence>
<dbReference type="InterPro" id="IPR017853">
    <property type="entry name" value="GH"/>
</dbReference>
<dbReference type="AlphaFoldDB" id="A0A2S7IHS1"/>
<name>A0A2S7IHS1_9BACT</name>
<feature type="chain" id="PRO_5015733038" evidence="4">
    <location>
        <begin position="20"/>
        <end position="335"/>
    </location>
</feature>
<dbReference type="OrthoDB" id="9774205at2"/>
<evidence type="ECO:0000259" key="5">
    <source>
        <dbReference type="Pfam" id="PF00150"/>
    </source>
</evidence>
<evidence type="ECO:0000256" key="3">
    <source>
        <dbReference type="RuleBase" id="RU361153"/>
    </source>
</evidence>
<dbReference type="SUPFAM" id="SSF51445">
    <property type="entry name" value="(Trans)glycosidases"/>
    <property type="match status" value="1"/>
</dbReference>
<dbReference type="InterPro" id="IPR001547">
    <property type="entry name" value="Glyco_hydro_5"/>
</dbReference>
<comment type="caution">
    <text evidence="6">The sequence shown here is derived from an EMBL/GenBank/DDBJ whole genome shotgun (WGS) entry which is preliminary data.</text>
</comment>
<accession>A0A2S7IHS1</accession>
<reference evidence="7" key="1">
    <citation type="submission" date="2018-02" db="EMBL/GenBank/DDBJ databases">
        <title>Genome sequencing of Solimonas sp. HR-BB.</title>
        <authorList>
            <person name="Lee Y."/>
            <person name="Jeon C.O."/>
        </authorList>
    </citation>
    <scope>NUCLEOTIDE SEQUENCE [LARGE SCALE GENOMIC DNA]</scope>
    <source>
        <strain evidence="7">HR-U</strain>
    </source>
</reference>
<dbReference type="Pfam" id="PF00150">
    <property type="entry name" value="Cellulase"/>
    <property type="match status" value="1"/>
</dbReference>
<feature type="domain" description="Glycoside hydrolase family 5" evidence="5">
    <location>
        <begin position="51"/>
        <end position="305"/>
    </location>
</feature>
<keyword evidence="7" id="KW-1185">Reference proteome</keyword>
<dbReference type="RefSeq" id="WP_104715091.1">
    <property type="nucleotide sequence ID" value="NZ_PTRA01000004.1"/>
</dbReference>
<dbReference type="Gene3D" id="3.20.20.80">
    <property type="entry name" value="Glycosidases"/>
    <property type="match status" value="1"/>
</dbReference>
<protein>
    <submittedName>
        <fullName evidence="6">Glycosyl hydrolase family 5</fullName>
    </submittedName>
</protein>
<dbReference type="Proteomes" id="UP000239590">
    <property type="component" value="Unassembled WGS sequence"/>
</dbReference>
<evidence type="ECO:0000256" key="2">
    <source>
        <dbReference type="ARBA" id="ARBA00023295"/>
    </source>
</evidence>
<proteinExistence type="inferred from homology"/>
<keyword evidence="1 3" id="KW-0378">Hydrolase</keyword>
<comment type="similarity">
    <text evidence="3">Belongs to the glycosyl hydrolase 5 (cellulase A) family.</text>
</comment>
<feature type="signal peptide" evidence="4">
    <location>
        <begin position="1"/>
        <end position="19"/>
    </location>
</feature>
<dbReference type="GO" id="GO:0004553">
    <property type="term" value="F:hydrolase activity, hydrolyzing O-glycosyl compounds"/>
    <property type="evidence" value="ECO:0007669"/>
    <property type="project" value="InterPro"/>
</dbReference>
<dbReference type="EMBL" id="PTRA01000004">
    <property type="protein sequence ID" value="PQA55630.1"/>
    <property type="molecule type" value="Genomic_DNA"/>
</dbReference>
<keyword evidence="2 3" id="KW-0326">Glycosidase</keyword>
<organism evidence="6 7">
    <name type="scientific">Siphonobacter curvatus</name>
    <dbReference type="NCBI Taxonomy" id="2094562"/>
    <lineage>
        <taxon>Bacteria</taxon>
        <taxon>Pseudomonadati</taxon>
        <taxon>Bacteroidota</taxon>
        <taxon>Cytophagia</taxon>
        <taxon>Cytophagales</taxon>
        <taxon>Cytophagaceae</taxon>
        <taxon>Siphonobacter</taxon>
    </lineage>
</organism>
<evidence type="ECO:0000313" key="7">
    <source>
        <dbReference type="Proteomes" id="UP000239590"/>
    </source>
</evidence>
<gene>
    <name evidence="6" type="ORF">C5O19_19660</name>
</gene>
<dbReference type="PANTHER" id="PTHR34142">
    <property type="entry name" value="ENDO-BETA-1,4-GLUCANASE A"/>
    <property type="match status" value="1"/>
</dbReference>
<sequence length="335" mass="38557">MRKALLGVCFALASWSAYSQKNPVAYGVNLAGADFGSTMPGEFDKTYTYPRPSELDYFKAKGLTLIRLPFKWERIQPQLNGPLDARELSRIKQVIKQAQQRKLWVILDLHNYGRRQMDGTEYLIGSERVSIQHIGDLWQKLAQACRSYSNIWGYGLMNEPHDLRADTPWFSIAQHCITQIRKTDPKTAILVGGDQWSSGERWLRASDTLKYLKDPSRHLIFEAHVYFDKDGSGTYKHDYITEEASAQKGIERVRPFVNWLKANHFQGLVGEYGVPDTDPRWLETLDQFLAYLRENQVSGTYWAAGPWWGDYTLAVSPRQGADRPQMKILEKYPTL</sequence>